<proteinExistence type="predicted"/>
<protein>
    <submittedName>
        <fullName evidence="2">Uncharacterized protein</fullName>
    </submittedName>
</protein>
<evidence type="ECO:0000313" key="2">
    <source>
        <dbReference type="EMBL" id="KPM39904.1"/>
    </source>
</evidence>
<dbReference type="OrthoDB" id="412402at2759"/>
<reference evidence="2 3" key="1">
    <citation type="submission" date="2015-09" db="EMBL/GenBank/DDBJ databases">
        <title>Draft genome of a European isolate of the apple canker pathogen Neonectria ditissima.</title>
        <authorList>
            <person name="Gomez-Cortecero A."/>
            <person name="Harrison R.J."/>
            <person name="Armitage A.D."/>
        </authorList>
    </citation>
    <scope>NUCLEOTIDE SEQUENCE [LARGE SCALE GENOMIC DNA]</scope>
    <source>
        <strain evidence="2 3">R09/05</strain>
    </source>
</reference>
<feature type="region of interest" description="Disordered" evidence="1">
    <location>
        <begin position="494"/>
        <end position="522"/>
    </location>
</feature>
<feature type="compositionally biased region" description="Low complexity" evidence="1">
    <location>
        <begin position="188"/>
        <end position="202"/>
    </location>
</feature>
<feature type="compositionally biased region" description="Acidic residues" evidence="1">
    <location>
        <begin position="176"/>
        <end position="187"/>
    </location>
</feature>
<comment type="caution">
    <text evidence="2">The sequence shown here is derived from an EMBL/GenBank/DDBJ whole genome shotgun (WGS) entry which is preliminary data.</text>
</comment>
<dbReference type="AlphaFoldDB" id="A0A0P7AZQ2"/>
<feature type="compositionally biased region" description="Low complexity" evidence="1">
    <location>
        <begin position="508"/>
        <end position="522"/>
    </location>
</feature>
<feature type="region of interest" description="Disordered" evidence="1">
    <location>
        <begin position="23"/>
        <end position="58"/>
    </location>
</feature>
<feature type="region of interest" description="Disordered" evidence="1">
    <location>
        <begin position="160"/>
        <end position="226"/>
    </location>
</feature>
<dbReference type="Proteomes" id="UP000050424">
    <property type="component" value="Unassembled WGS sequence"/>
</dbReference>
<dbReference type="EMBL" id="LKCW01000095">
    <property type="protein sequence ID" value="KPM39904.1"/>
    <property type="molecule type" value="Genomic_DNA"/>
</dbReference>
<sequence>MSKDKIGDRIEWGIEVDFLVAKEQKDGSCPKDDSDPKDDSGPKDNSGPKDDTRWACPADDPHPTETCAKYCAEIIKKHALLKGRVVGGVGYRGDVAPIDNPDFNYLDRSANRPGITPSMSHWFFCPAPNAKPLKGSPEGLDWVGIRMRCPMRQYTRVMPRGAEMAQHDSSSTESSGGDDDDDDDESVAESVSHSVAESVAATAGISDPPTSREETPTPPPTRRNRIEIETILGLLRATIKMHTNSTCQLRIHFTLRPDGFDLVHYKKMLTFCWMMEPHLMLVLRPDVKDPKSNHYLPLTVHSELAKVPTLFEGGYMKFEPPECQRLLESKRPKYPHEQEVMDKHIGKFNDSCLQQRIQQIWSTTTIEELSELLESPDGETTVAIQMHDGKAHPTIQLRYTVWHPAAEGMQNWLQLFGRLCYAAVGSEPSRFKEVITKLEVNTLLAQKHEAADRWKTVLTHAFDNSMSFYWDQFLLAMSDNGILTKEKLDDRGILEPVPGINVDDETDSNSSSSSSSSNSSSS</sequence>
<gene>
    <name evidence="2" type="ORF">AK830_g6652</name>
</gene>
<organism evidence="2 3">
    <name type="scientific">Neonectria ditissima</name>
    <dbReference type="NCBI Taxonomy" id="78410"/>
    <lineage>
        <taxon>Eukaryota</taxon>
        <taxon>Fungi</taxon>
        <taxon>Dikarya</taxon>
        <taxon>Ascomycota</taxon>
        <taxon>Pezizomycotina</taxon>
        <taxon>Sordariomycetes</taxon>
        <taxon>Hypocreomycetidae</taxon>
        <taxon>Hypocreales</taxon>
        <taxon>Nectriaceae</taxon>
        <taxon>Neonectria</taxon>
    </lineage>
</organism>
<evidence type="ECO:0000256" key="1">
    <source>
        <dbReference type="SAM" id="MobiDB-lite"/>
    </source>
</evidence>
<evidence type="ECO:0000313" key="3">
    <source>
        <dbReference type="Proteomes" id="UP000050424"/>
    </source>
</evidence>
<name>A0A0P7AZQ2_9HYPO</name>
<keyword evidence="3" id="KW-1185">Reference proteome</keyword>
<accession>A0A0P7AZQ2</accession>